<dbReference type="PANTHER" id="PTHR31042">
    <property type="entry name" value="CORE-2/I-BRANCHING BETA-1,6-N-ACETYLGLUCOSAMINYLTRANSFERASE FAMILY PROTEIN-RELATED"/>
    <property type="match status" value="1"/>
</dbReference>
<dbReference type="Pfam" id="PF02485">
    <property type="entry name" value="Branch"/>
    <property type="match status" value="1"/>
</dbReference>
<keyword evidence="5" id="KW-0325">Glycoprotein</keyword>
<dbReference type="Proteomes" id="UP001497516">
    <property type="component" value="Chromosome 5"/>
</dbReference>
<evidence type="ECO:0000256" key="5">
    <source>
        <dbReference type="ARBA" id="ARBA00023180"/>
    </source>
</evidence>
<gene>
    <name evidence="7" type="ORF">LTRI10_LOCUS27902</name>
</gene>
<evidence type="ECO:0008006" key="9">
    <source>
        <dbReference type="Google" id="ProtNLM"/>
    </source>
</evidence>
<evidence type="ECO:0000256" key="4">
    <source>
        <dbReference type="ARBA" id="ARBA00023136"/>
    </source>
</evidence>
<reference evidence="7 8" key="1">
    <citation type="submission" date="2024-04" db="EMBL/GenBank/DDBJ databases">
        <authorList>
            <person name="Fracassetti M."/>
        </authorList>
    </citation>
    <scope>NUCLEOTIDE SEQUENCE [LARGE SCALE GENOMIC DNA]</scope>
</reference>
<accession>A0AAV2ELM5</accession>
<proteinExistence type="predicted"/>
<protein>
    <recommendedName>
        <fullName evidence="9">Core-2/I-branching beta-1,6-N-acetylglucosaminyltransferase family protein</fullName>
    </recommendedName>
</protein>
<dbReference type="AlphaFoldDB" id="A0AAV2ELM5"/>
<evidence type="ECO:0000313" key="8">
    <source>
        <dbReference type="Proteomes" id="UP001497516"/>
    </source>
</evidence>
<evidence type="ECO:0000313" key="7">
    <source>
        <dbReference type="EMBL" id="CAL1386886.1"/>
    </source>
</evidence>
<evidence type="ECO:0000256" key="2">
    <source>
        <dbReference type="ARBA" id="ARBA00022676"/>
    </source>
</evidence>
<keyword evidence="6" id="KW-0732">Signal</keyword>
<feature type="signal peptide" evidence="6">
    <location>
        <begin position="1"/>
        <end position="29"/>
    </location>
</feature>
<keyword evidence="2" id="KW-0328">Glycosyltransferase</keyword>
<feature type="chain" id="PRO_5044010569" description="Core-2/I-branching beta-1,6-N-acetylglucosaminyltransferase family protein" evidence="6">
    <location>
        <begin position="30"/>
        <end position="358"/>
    </location>
</feature>
<evidence type="ECO:0000256" key="3">
    <source>
        <dbReference type="ARBA" id="ARBA00022679"/>
    </source>
</evidence>
<keyword evidence="3" id="KW-0808">Transferase</keyword>
<dbReference type="EMBL" id="OZ034818">
    <property type="protein sequence ID" value="CAL1386886.1"/>
    <property type="molecule type" value="Genomic_DNA"/>
</dbReference>
<keyword evidence="4" id="KW-0472">Membrane</keyword>
<dbReference type="PANTHER" id="PTHR31042:SF108">
    <property type="entry name" value="CORE-2_I-BRANCHING BETA-1,6-N-ACETYLGLUCOSAMINYLTRANSFERASE FAMILY PROTEIN"/>
    <property type="match status" value="1"/>
</dbReference>
<dbReference type="GO" id="GO:0016757">
    <property type="term" value="F:glycosyltransferase activity"/>
    <property type="evidence" value="ECO:0007669"/>
    <property type="project" value="UniProtKB-KW"/>
</dbReference>
<comment type="subcellular location">
    <subcellularLocation>
        <location evidence="1">Membrane</location>
        <topology evidence="1">Single-pass type II membrane protein</topology>
    </subcellularLocation>
</comment>
<organism evidence="7 8">
    <name type="scientific">Linum trigynum</name>
    <dbReference type="NCBI Taxonomy" id="586398"/>
    <lineage>
        <taxon>Eukaryota</taxon>
        <taxon>Viridiplantae</taxon>
        <taxon>Streptophyta</taxon>
        <taxon>Embryophyta</taxon>
        <taxon>Tracheophyta</taxon>
        <taxon>Spermatophyta</taxon>
        <taxon>Magnoliopsida</taxon>
        <taxon>eudicotyledons</taxon>
        <taxon>Gunneridae</taxon>
        <taxon>Pentapetalae</taxon>
        <taxon>rosids</taxon>
        <taxon>fabids</taxon>
        <taxon>Malpighiales</taxon>
        <taxon>Linaceae</taxon>
        <taxon>Linum</taxon>
    </lineage>
</organism>
<dbReference type="GO" id="GO:0016020">
    <property type="term" value="C:membrane"/>
    <property type="evidence" value="ECO:0007669"/>
    <property type="project" value="UniProtKB-SubCell"/>
</dbReference>
<keyword evidence="8" id="KW-1185">Reference proteome</keyword>
<dbReference type="InterPro" id="IPR044174">
    <property type="entry name" value="BC10-like"/>
</dbReference>
<name>A0AAV2ELM5_9ROSI</name>
<evidence type="ECO:0000256" key="6">
    <source>
        <dbReference type="SAM" id="SignalP"/>
    </source>
</evidence>
<evidence type="ECO:0000256" key="1">
    <source>
        <dbReference type="ARBA" id="ARBA00004606"/>
    </source>
</evidence>
<sequence length="358" mass="41031">MSSSSPIVYSFSLLLSLALIFIFAPEILPSQNPFFSPHDDHDDLALFNKALRSASSVHGRGRGHRRLRISRLATKNPTPKIAFLFLTNSNLTFAPLWDRFLRGHSHLYNIYVHADPFSDVQILPPPFESHLIPSKKTERASPSLIAAERRLLARAILDDPFNLYFALISQHCVPLHSFPFLYRSLLGENPLRAFTSQPRHRSFIEILSDDPNLPERYAARGDGVMLPEVPFEDFRVGSQFFVLAKRHALLVLADRKLWRKFRLKCLNLDSCYPEEHYFPTLLSMADPEGCSRFTLTNVNWTGSFDGHPYTYEAAEISAGLVRRLRRSNSSYPYFFARKFSPECLPPLMDIAEDVIFRD</sequence>
<dbReference type="InterPro" id="IPR003406">
    <property type="entry name" value="Glyco_trans_14"/>
</dbReference>